<comment type="caution">
    <text evidence="6">The sequence shown here is derived from an EMBL/GenBank/DDBJ whole genome shotgun (WGS) entry which is preliminary data.</text>
</comment>
<keyword evidence="4" id="KW-0732">Signal</keyword>
<name>A0ABV9JRD0_9GAMM</name>
<evidence type="ECO:0000256" key="3">
    <source>
        <dbReference type="PROSITE-ProRule" id="PRU01379"/>
    </source>
</evidence>
<dbReference type="GO" id="GO:0004180">
    <property type="term" value="F:carboxypeptidase activity"/>
    <property type="evidence" value="ECO:0007669"/>
    <property type="project" value="UniProtKB-KW"/>
</dbReference>
<feature type="chain" id="PRO_5046556625" evidence="4">
    <location>
        <begin position="19"/>
        <end position="591"/>
    </location>
</feature>
<evidence type="ECO:0000256" key="2">
    <source>
        <dbReference type="ARBA" id="ARBA00005988"/>
    </source>
</evidence>
<sequence length="591" mass="66167">MNKIKILTLSAFCFSAFAADHLPPLPAWSGASTQLQKEAQYPWVTPAEISGLTKTPSYDETFKFLDRLVASSPLVTMDMIGVSPQGRSVYLVKAGTDPEQIGKDGKPVLLVQAGIHSGEIDGKDAGLMLLRDIVHGDKASLLNDVNLLFIPVLSVDAHERSGKYNRMNQRGPELQGWRSTAQNLNLNRDYAKAEALEMQALLKVLNSYKPDLYLDIHVTDGEDYQYDITFGFNEPVHAASPNAASWLASVYRPELNQALREAGHIPGPLVFGVDPLDFSKGISGAHFTPRLSNGYGDIRHIPTVLIENHSLKPYRQRVLGTYVLLEKTLKLLAEQGKVLQLAKKADENARPATLTLAYKASETPDPIRFLGVASELRTDKITGLKYQAWTGEPKVYDALPQYWEKVPALEVDVPAAYWVMPEQHQVLAKLALHGIATTRIKSPKTIQLQQLTATQWTVAPKSFESRFMIEAQFKRDWKKITLPAGAVRVSTDQPLGRLAVALLEPSAPDSLFHWGYMPGMFERTEYFEPYAIVPLIEEAAKQDKALKKEFDEAVKADKELAASPEAKVQWWYKRLPYYDQKYLKYPILLEH</sequence>
<comment type="cofactor">
    <cofactor evidence="1">
        <name>Zn(2+)</name>
        <dbReference type="ChEBI" id="CHEBI:29105"/>
    </cofactor>
</comment>
<evidence type="ECO:0000259" key="5">
    <source>
        <dbReference type="PROSITE" id="PS52035"/>
    </source>
</evidence>
<protein>
    <submittedName>
        <fullName evidence="6">M14 family metallopeptidase</fullName>
        <ecNumber evidence="6">3.4.17.-</ecNumber>
    </submittedName>
</protein>
<dbReference type="PROSITE" id="PS52035">
    <property type="entry name" value="PEPTIDASE_M14"/>
    <property type="match status" value="1"/>
</dbReference>
<keyword evidence="6" id="KW-0121">Carboxypeptidase</keyword>
<gene>
    <name evidence="6" type="ORF">ACFO3I_17395</name>
</gene>
<dbReference type="Pfam" id="PF00246">
    <property type="entry name" value="Peptidase_M14"/>
    <property type="match status" value="1"/>
</dbReference>
<dbReference type="InterPro" id="IPR000834">
    <property type="entry name" value="Peptidase_M14"/>
</dbReference>
<feature type="active site" description="Proton donor/acceptor" evidence="3">
    <location>
        <position position="307"/>
    </location>
</feature>
<evidence type="ECO:0000313" key="7">
    <source>
        <dbReference type="Proteomes" id="UP001595962"/>
    </source>
</evidence>
<dbReference type="EC" id="3.4.17.-" evidence="6"/>
<dbReference type="EMBL" id="JBHSGB010000017">
    <property type="protein sequence ID" value="MFC4656799.1"/>
    <property type="molecule type" value="Genomic_DNA"/>
</dbReference>
<dbReference type="SUPFAM" id="SSF53187">
    <property type="entry name" value="Zn-dependent exopeptidases"/>
    <property type="match status" value="1"/>
</dbReference>
<reference evidence="7" key="1">
    <citation type="journal article" date="2019" name="Int. J. Syst. Evol. Microbiol.">
        <title>The Global Catalogue of Microorganisms (GCM) 10K type strain sequencing project: providing services to taxonomists for standard genome sequencing and annotation.</title>
        <authorList>
            <consortium name="The Broad Institute Genomics Platform"/>
            <consortium name="The Broad Institute Genome Sequencing Center for Infectious Disease"/>
            <person name="Wu L."/>
            <person name="Ma J."/>
        </authorList>
    </citation>
    <scope>NUCLEOTIDE SEQUENCE [LARGE SCALE GENOMIC DNA]</scope>
    <source>
        <strain evidence="7">DT28</strain>
    </source>
</reference>
<dbReference type="PANTHER" id="PTHR11705">
    <property type="entry name" value="PROTEASE FAMILY M14 CARBOXYPEPTIDASE A,B"/>
    <property type="match status" value="1"/>
</dbReference>
<evidence type="ECO:0000256" key="1">
    <source>
        <dbReference type="ARBA" id="ARBA00001947"/>
    </source>
</evidence>
<dbReference type="SMART" id="SM00631">
    <property type="entry name" value="Zn_pept"/>
    <property type="match status" value="1"/>
</dbReference>
<keyword evidence="6" id="KW-0645">Protease</keyword>
<dbReference type="CDD" id="cd06241">
    <property type="entry name" value="M14-like"/>
    <property type="match status" value="1"/>
</dbReference>
<organism evidence="6 7">
    <name type="scientific">Rheinheimera marina</name>
    <dbReference type="NCBI Taxonomy" id="1774958"/>
    <lineage>
        <taxon>Bacteria</taxon>
        <taxon>Pseudomonadati</taxon>
        <taxon>Pseudomonadota</taxon>
        <taxon>Gammaproteobacteria</taxon>
        <taxon>Chromatiales</taxon>
        <taxon>Chromatiaceae</taxon>
        <taxon>Rheinheimera</taxon>
    </lineage>
</organism>
<dbReference type="RefSeq" id="WP_377336209.1">
    <property type="nucleotide sequence ID" value="NZ_JBHSGB010000017.1"/>
</dbReference>
<keyword evidence="6" id="KW-0378">Hydrolase</keyword>
<dbReference type="Gene3D" id="3.40.630.10">
    <property type="entry name" value="Zn peptidases"/>
    <property type="match status" value="1"/>
</dbReference>
<keyword evidence="7" id="KW-1185">Reference proteome</keyword>
<feature type="domain" description="Peptidase M14" evidence="5">
    <location>
        <begin position="54"/>
        <end position="329"/>
    </location>
</feature>
<proteinExistence type="inferred from homology"/>
<evidence type="ECO:0000313" key="6">
    <source>
        <dbReference type="EMBL" id="MFC4656799.1"/>
    </source>
</evidence>
<accession>A0ABV9JRD0</accession>
<feature type="signal peptide" evidence="4">
    <location>
        <begin position="1"/>
        <end position="18"/>
    </location>
</feature>
<dbReference type="PANTHER" id="PTHR11705:SF145">
    <property type="entry name" value="PEPTIDASE M14 CARBOXYPEPTIDASE A DOMAIN-CONTAINING PROTEIN"/>
    <property type="match status" value="1"/>
</dbReference>
<evidence type="ECO:0000256" key="4">
    <source>
        <dbReference type="SAM" id="SignalP"/>
    </source>
</evidence>
<dbReference type="Proteomes" id="UP001595962">
    <property type="component" value="Unassembled WGS sequence"/>
</dbReference>
<comment type="similarity">
    <text evidence="2 3">Belongs to the peptidase M14 family.</text>
</comment>